<dbReference type="STRING" id="1841860.GCA_900157375_00021"/>
<evidence type="ECO:0000313" key="3">
    <source>
        <dbReference type="Proteomes" id="UP000240988"/>
    </source>
</evidence>
<dbReference type="EMBL" id="FUFA01000001">
    <property type="protein sequence ID" value="SPM32225.1"/>
    <property type="molecule type" value="Genomic_DNA"/>
</dbReference>
<reference evidence="2 3" key="1">
    <citation type="submission" date="2017-01" db="EMBL/GenBank/DDBJ databases">
        <authorList>
            <consortium name="Urmite Genomes"/>
        </authorList>
    </citation>
    <scope>NUCLEOTIDE SEQUENCE [LARGE SCALE GENOMIC DNA]</scope>
    <source>
        <strain evidence="2 3">AB57</strain>
    </source>
</reference>
<organism evidence="2 3">
    <name type="scientific">Mycobacterium rhizamassiliense</name>
    <dbReference type="NCBI Taxonomy" id="1841860"/>
    <lineage>
        <taxon>Bacteria</taxon>
        <taxon>Bacillati</taxon>
        <taxon>Actinomycetota</taxon>
        <taxon>Actinomycetes</taxon>
        <taxon>Mycobacteriales</taxon>
        <taxon>Mycobacteriaceae</taxon>
        <taxon>Mycobacterium</taxon>
    </lineage>
</organism>
<feature type="region of interest" description="Disordered" evidence="1">
    <location>
        <begin position="186"/>
        <end position="205"/>
    </location>
</feature>
<accession>A0A2U3NLB7</accession>
<proteinExistence type="predicted"/>
<feature type="non-terminal residue" evidence="2">
    <location>
        <position position="1"/>
    </location>
</feature>
<protein>
    <submittedName>
        <fullName evidence="2">Uncharacterized protein</fullName>
    </submittedName>
</protein>
<name>A0A2U3NLB7_9MYCO</name>
<keyword evidence="3" id="KW-1185">Reference proteome</keyword>
<gene>
    <name evidence="2" type="ORF">MRAB57_22</name>
</gene>
<dbReference type="Proteomes" id="UP000240988">
    <property type="component" value="Unassembled WGS sequence"/>
</dbReference>
<dbReference type="AlphaFoldDB" id="A0A2U3NLB7"/>
<evidence type="ECO:0000313" key="2">
    <source>
        <dbReference type="EMBL" id="SPM32225.1"/>
    </source>
</evidence>
<sequence>VALVAVLYAARQYYRNWGATKEECLLQLPGDALVGDPVVQVTEAVYIDSLQSTVWALLAQMGQDRKDAGRIRPESQHLEVGDVVRLAPKGWMGLRDGLRMCVEEIEPEKRIVLRATRPRLLWDVVLSVHVLPHWEDRVRLLVRVRIGLRHLGEVVVMELARLLVALTTRRFLFEFKRRVERLPSTQPRPVVESSARPAGTRHDRASSRCGQLFQRWVIPHRIDSTRWFGESSREERGR</sequence>
<dbReference type="SUPFAM" id="SSF55961">
    <property type="entry name" value="Bet v1-like"/>
    <property type="match status" value="1"/>
</dbReference>
<evidence type="ECO:0000256" key="1">
    <source>
        <dbReference type="SAM" id="MobiDB-lite"/>
    </source>
</evidence>